<organism evidence="1 2">
    <name type="scientific">Candidatus Argoarchaeum ethanivorans</name>
    <dbReference type="NCBI Taxonomy" id="2608793"/>
    <lineage>
        <taxon>Archaea</taxon>
        <taxon>Methanobacteriati</taxon>
        <taxon>Methanobacteriota</taxon>
        <taxon>Stenosarchaea group</taxon>
        <taxon>Methanomicrobia</taxon>
        <taxon>Methanosarcinales</taxon>
        <taxon>Methanosarcinales incertae sedis</taxon>
        <taxon>GOM Arc I cluster</taxon>
        <taxon>Candidatus Argoarchaeum</taxon>
    </lineage>
</organism>
<dbReference type="Proteomes" id="UP000610373">
    <property type="component" value="Unassembled WGS sequence"/>
</dbReference>
<comment type="caution">
    <text evidence="1">The sequence shown here is derived from an EMBL/GenBank/DDBJ whole genome shotgun (WGS) entry which is preliminary data.</text>
</comment>
<dbReference type="AlphaFoldDB" id="A0A811TCA2"/>
<dbReference type="EMBL" id="CAJHIO010000030">
    <property type="protein sequence ID" value="CAD6493368.1"/>
    <property type="molecule type" value="Genomic_DNA"/>
</dbReference>
<accession>A0A811TCA2</accession>
<reference evidence="1" key="1">
    <citation type="submission" date="2020-10" db="EMBL/GenBank/DDBJ databases">
        <authorList>
            <person name="Hahn C.J."/>
            <person name="Laso-Perez R."/>
            <person name="Vulcano F."/>
            <person name="Vaziourakis K.-M."/>
            <person name="Stokke R."/>
            <person name="Steen I.H."/>
            <person name="Teske A."/>
            <person name="Boetius A."/>
            <person name="Liebeke M."/>
            <person name="Amann R."/>
            <person name="Knittel K."/>
        </authorList>
    </citation>
    <scope>NUCLEOTIDE SEQUENCE</scope>
    <source>
        <strain evidence="1">Gfbio:e3339647-f889-4370-9287-4fb5cb688e4c:AG392O15_GoMArc1</strain>
    </source>
</reference>
<name>A0A811TCA2_9EURY</name>
<proteinExistence type="predicted"/>
<evidence type="ECO:0000313" key="1">
    <source>
        <dbReference type="EMBL" id="CAD6493368.1"/>
    </source>
</evidence>
<gene>
    <name evidence="1" type="ORF">CHKLHMKO_00467</name>
</gene>
<protein>
    <submittedName>
        <fullName evidence="1">Uncharacterized protein</fullName>
    </submittedName>
</protein>
<sequence>MNKISVNDRIGYLYAKVIEEKTERIAELRGCILIFGPGISHPKYAIRERIKTRTNEMWQNIDCYFPEDFPIQEKDFSTYREFEYYLAKSKYVKLIIILLVRDATGALCEFVDFSNFSAIARKCYVLVCECNGEYVKNTLGVFPNKPTECINDEEMFEKTIEIIEYQIIYAAQHRGIWWTD</sequence>
<evidence type="ECO:0000313" key="2">
    <source>
        <dbReference type="Proteomes" id="UP000610373"/>
    </source>
</evidence>